<feature type="region of interest" description="Disordered" evidence="1">
    <location>
        <begin position="204"/>
        <end position="340"/>
    </location>
</feature>
<gene>
    <name evidence="2" type="ORF">GCK32_001124</name>
</gene>
<dbReference type="AlphaFoldDB" id="A0AAN8ICT5"/>
<dbReference type="EMBL" id="WIXE01026074">
    <property type="protein sequence ID" value="KAK5964217.1"/>
    <property type="molecule type" value="Genomic_DNA"/>
</dbReference>
<accession>A0AAN8ICT5</accession>
<feature type="region of interest" description="Disordered" evidence="1">
    <location>
        <begin position="116"/>
        <end position="140"/>
    </location>
</feature>
<proteinExistence type="predicted"/>
<feature type="compositionally biased region" description="Polar residues" evidence="1">
    <location>
        <begin position="124"/>
        <end position="140"/>
    </location>
</feature>
<feature type="region of interest" description="Disordered" evidence="1">
    <location>
        <begin position="436"/>
        <end position="502"/>
    </location>
</feature>
<name>A0AAN8ICT5_TRICO</name>
<keyword evidence="3" id="KW-1185">Reference proteome</keyword>
<reference evidence="2 3" key="1">
    <citation type="submission" date="2019-10" db="EMBL/GenBank/DDBJ databases">
        <title>Assembly and Annotation for the nematode Trichostrongylus colubriformis.</title>
        <authorList>
            <person name="Martin J."/>
        </authorList>
    </citation>
    <scope>NUCLEOTIDE SEQUENCE [LARGE SCALE GENOMIC DNA]</scope>
    <source>
        <strain evidence="2">G859</strain>
        <tissue evidence="2">Whole worm</tissue>
    </source>
</reference>
<feature type="compositionally biased region" description="Low complexity" evidence="1">
    <location>
        <begin position="271"/>
        <end position="283"/>
    </location>
</feature>
<comment type="caution">
    <text evidence="2">The sequence shown here is derived from an EMBL/GenBank/DDBJ whole genome shotgun (WGS) entry which is preliminary data.</text>
</comment>
<feature type="region of interest" description="Disordered" evidence="1">
    <location>
        <begin position="44"/>
        <end position="80"/>
    </location>
</feature>
<evidence type="ECO:0000256" key="1">
    <source>
        <dbReference type="SAM" id="MobiDB-lite"/>
    </source>
</evidence>
<organism evidence="2 3">
    <name type="scientific">Trichostrongylus colubriformis</name>
    <name type="common">Black scour worm</name>
    <dbReference type="NCBI Taxonomy" id="6319"/>
    <lineage>
        <taxon>Eukaryota</taxon>
        <taxon>Metazoa</taxon>
        <taxon>Ecdysozoa</taxon>
        <taxon>Nematoda</taxon>
        <taxon>Chromadorea</taxon>
        <taxon>Rhabditida</taxon>
        <taxon>Rhabditina</taxon>
        <taxon>Rhabditomorpha</taxon>
        <taxon>Strongyloidea</taxon>
        <taxon>Trichostrongylidae</taxon>
        <taxon>Trichostrongylus</taxon>
    </lineage>
</organism>
<sequence length="502" mass="56685">MDSFSDISGCILSLHMVPPFLQLLNRFEDYSRYYLIPTNATMIKRRRQSKKTKTSAPTSHQPSTAPSQVSEPSDFEVWSPARPSAFNRSEELAPSRAEEDDGFPGLQILELDAEPQPEEMDQSVPPNQSPRLASVPQSEQPADSAIALAVQQQLPQFTVIREKAIHSPFIGKPPRPPALFTQTLQWWRDNYSRELQHQQTQRLVDQWSAQVSNSSQPPAATPPPVKQFKSGGFDRPSAQPSPAVPPPPERPDWHGFRIPKLPKQDVRSDTSTRSSGSSAPTSSRAREDGPRSRNPRARKRGREQSRVRRTLSEPERRRHRYDERSMQSPLPHWVEPQRTTPEENQPPCIFCSHRDHSSAECHYRRRLSERADLLRDLNICSNCLKDHYDVCSRREACLTCAQRGHHQAVCVQNRYVEVDITTPTVRFYEDLTRDTYVPGPGEIRSAEKSSSCGGPSGQGRRSGLSPSPNVLARQAGYGAVSRRPRSRTRPLYPTGQGPSTRQ</sequence>
<feature type="compositionally biased region" description="Basic and acidic residues" evidence="1">
    <location>
        <begin position="302"/>
        <end position="325"/>
    </location>
</feature>
<feature type="compositionally biased region" description="Polar residues" evidence="1">
    <location>
        <begin position="204"/>
        <end position="218"/>
    </location>
</feature>
<protein>
    <submittedName>
        <fullName evidence="2">Uncharacterized protein</fullName>
    </submittedName>
</protein>
<feature type="compositionally biased region" description="Polar residues" evidence="1">
    <location>
        <begin position="56"/>
        <end position="71"/>
    </location>
</feature>
<dbReference type="Proteomes" id="UP001331761">
    <property type="component" value="Unassembled WGS sequence"/>
</dbReference>
<evidence type="ECO:0000313" key="3">
    <source>
        <dbReference type="Proteomes" id="UP001331761"/>
    </source>
</evidence>
<feature type="compositionally biased region" description="Basic residues" evidence="1">
    <location>
        <begin position="44"/>
        <end position="53"/>
    </location>
</feature>
<evidence type="ECO:0000313" key="2">
    <source>
        <dbReference type="EMBL" id="KAK5964217.1"/>
    </source>
</evidence>